<dbReference type="PANTHER" id="PTHR33480">
    <property type="entry name" value="SET DOMAIN-CONTAINING PROTEIN-RELATED"/>
    <property type="match status" value="1"/>
</dbReference>
<dbReference type="AlphaFoldDB" id="A0A151K371"/>
<proteinExistence type="predicted"/>
<comment type="caution">
    <text evidence="1">The sequence shown here is derived from an EMBL/GenBank/DDBJ whole genome shotgun (WGS) entry which is preliminary data.</text>
</comment>
<dbReference type="STRING" id="471704.A0A151K371"/>
<sequence length="526" mass="60462">MSLSKGCAERLHKITNIRKEGNFIFNTTKEYNCGRMITMRRPTKNTKQNDINFVNCPYCNGFYTRNNLRHHVQQCNNNDQKTSSSTNILQNARRVLGRYHPEASRRMRIEILPILQEDEITRAIRYDRAIILYGNSMCKSQIHQHQNIYIRGHLRLLGRLALALKNRNSEIDTLAAAYAPQHYKTVIEAINDVAEWEYKTNTFKHPTNASTLGTCLKKIGKILDVTYMIDKDLAKRKDVDDFLKIYDVDFSGTVNKVATETHTKLKRQKKTILPHTSDIKALSDYLKIKMKENIEILSNEFSYETWKSLAEVTLTAIQVFNRRRAGETERILINDFKNYECVCGSSSTCDISEQSNKVHNYVRFTIRGKLNRTVPVLLDAQMLKSIQLLLQFREDAKVPSSNPFLFGLPSTNKRQYKHLLACKLMRDFAIACGAKNVSALRGTTLRKHVATKCVDLNLSDNQVTRVARFMGHHEHIHKEIYRQPVAKVDIEEMSQILEKAQGTETTLNETAVTINSENDLSSINRG</sequence>
<evidence type="ECO:0000313" key="2">
    <source>
        <dbReference type="Proteomes" id="UP000078492"/>
    </source>
</evidence>
<accession>A0A151K371</accession>
<protein>
    <submittedName>
        <fullName evidence="1">Uncharacterized protein</fullName>
    </submittedName>
</protein>
<evidence type="ECO:0000313" key="1">
    <source>
        <dbReference type="EMBL" id="KYN50565.1"/>
    </source>
</evidence>
<reference evidence="1 2" key="1">
    <citation type="submission" date="2015-09" db="EMBL/GenBank/DDBJ databases">
        <title>Trachymyrmex cornetzi WGS genome.</title>
        <authorList>
            <person name="Nygaard S."/>
            <person name="Hu H."/>
            <person name="Boomsma J."/>
            <person name="Zhang G."/>
        </authorList>
    </citation>
    <scope>NUCLEOTIDE SEQUENCE [LARGE SCALE GENOMIC DNA]</scope>
    <source>
        <strain evidence="1">Tcor2-1</strain>
        <tissue evidence="1">Whole body</tissue>
    </source>
</reference>
<dbReference type="EMBL" id="LKEY01031234">
    <property type="protein sequence ID" value="KYN50565.1"/>
    <property type="molecule type" value="Genomic_DNA"/>
</dbReference>
<dbReference type="PANTHER" id="PTHR33480:SF1">
    <property type="entry name" value="TYR RECOMBINASE DOMAIN-CONTAINING PROTEIN"/>
    <property type="match status" value="1"/>
</dbReference>
<organism evidence="1 2">
    <name type="scientific">Trachymyrmex cornetzi</name>
    <dbReference type="NCBI Taxonomy" id="471704"/>
    <lineage>
        <taxon>Eukaryota</taxon>
        <taxon>Metazoa</taxon>
        <taxon>Ecdysozoa</taxon>
        <taxon>Arthropoda</taxon>
        <taxon>Hexapoda</taxon>
        <taxon>Insecta</taxon>
        <taxon>Pterygota</taxon>
        <taxon>Neoptera</taxon>
        <taxon>Endopterygota</taxon>
        <taxon>Hymenoptera</taxon>
        <taxon>Apocrita</taxon>
        <taxon>Aculeata</taxon>
        <taxon>Formicoidea</taxon>
        <taxon>Formicidae</taxon>
        <taxon>Myrmicinae</taxon>
        <taxon>Trachymyrmex</taxon>
    </lineage>
</organism>
<gene>
    <name evidence="1" type="ORF">ALC57_06478</name>
</gene>
<dbReference type="Proteomes" id="UP000078492">
    <property type="component" value="Unassembled WGS sequence"/>
</dbReference>
<name>A0A151K371_9HYME</name>
<keyword evidence="2" id="KW-1185">Reference proteome</keyword>